<keyword evidence="5" id="KW-1185">Reference proteome</keyword>
<comment type="similarity">
    <text evidence="1">Belongs to the WAPL family.</text>
</comment>
<feature type="compositionally biased region" description="Polar residues" evidence="2">
    <location>
        <begin position="281"/>
        <end position="291"/>
    </location>
</feature>
<feature type="compositionally biased region" description="Polar residues" evidence="2">
    <location>
        <begin position="263"/>
        <end position="273"/>
    </location>
</feature>
<accession>A0A9Q0BCX2</accession>
<dbReference type="OrthoDB" id="78088at2759"/>
<dbReference type="GeneID" id="75830525"/>
<dbReference type="PANTHER" id="PTHR22100:SF13">
    <property type="entry name" value="WINGS APART-LIKE PROTEIN HOMOLOG"/>
    <property type="match status" value="1"/>
</dbReference>
<feature type="region of interest" description="Disordered" evidence="2">
    <location>
        <begin position="155"/>
        <end position="306"/>
    </location>
</feature>
<feature type="compositionally biased region" description="Acidic residues" evidence="2">
    <location>
        <begin position="249"/>
        <end position="260"/>
    </location>
</feature>
<evidence type="ECO:0000259" key="3">
    <source>
        <dbReference type="Pfam" id="PF07814"/>
    </source>
</evidence>
<evidence type="ECO:0000256" key="2">
    <source>
        <dbReference type="SAM" id="MobiDB-lite"/>
    </source>
</evidence>
<evidence type="ECO:0000313" key="5">
    <source>
        <dbReference type="Proteomes" id="UP001055219"/>
    </source>
</evidence>
<dbReference type="InterPro" id="IPR022771">
    <property type="entry name" value="WAPL_C"/>
</dbReference>
<dbReference type="Pfam" id="PF07814">
    <property type="entry name" value="WAPL"/>
    <property type="match status" value="1"/>
</dbReference>
<feature type="compositionally biased region" description="Basic and acidic residues" evidence="2">
    <location>
        <begin position="15"/>
        <end position="28"/>
    </location>
</feature>
<feature type="compositionally biased region" description="Basic and acidic residues" evidence="2">
    <location>
        <begin position="196"/>
        <end position="210"/>
    </location>
</feature>
<reference evidence="4" key="1">
    <citation type="journal article" date="2021" name="J Fungi (Basel)">
        <title>Genomic and Metabolomic Analyses of the Marine Fungus Emericellopsis cladophorae: Insights into Saltwater Adaptability Mechanisms and Its Biosynthetic Potential.</title>
        <authorList>
            <person name="Goncalves M.F.M."/>
            <person name="Hilario S."/>
            <person name="Van de Peer Y."/>
            <person name="Esteves A.C."/>
            <person name="Alves A."/>
        </authorList>
    </citation>
    <scope>NUCLEOTIDE SEQUENCE</scope>
    <source>
        <strain evidence="4">MUM 19.33</strain>
    </source>
</reference>
<evidence type="ECO:0000313" key="4">
    <source>
        <dbReference type="EMBL" id="KAI6781262.1"/>
    </source>
</evidence>
<dbReference type="RefSeq" id="XP_051362118.1">
    <property type="nucleotide sequence ID" value="XM_051506552.1"/>
</dbReference>
<organism evidence="4 5">
    <name type="scientific">Emericellopsis cladophorae</name>
    <dbReference type="NCBI Taxonomy" id="2686198"/>
    <lineage>
        <taxon>Eukaryota</taxon>
        <taxon>Fungi</taxon>
        <taxon>Dikarya</taxon>
        <taxon>Ascomycota</taxon>
        <taxon>Pezizomycotina</taxon>
        <taxon>Sordariomycetes</taxon>
        <taxon>Hypocreomycetidae</taxon>
        <taxon>Hypocreales</taxon>
        <taxon>Bionectriaceae</taxon>
        <taxon>Emericellopsis</taxon>
    </lineage>
</organism>
<dbReference type="PANTHER" id="PTHR22100">
    <property type="entry name" value="WINGS APART-LIKE PROTEIN HOMOLOG"/>
    <property type="match status" value="1"/>
</dbReference>
<dbReference type="Gene3D" id="1.25.10.10">
    <property type="entry name" value="Leucine-rich Repeat Variant"/>
    <property type="match status" value="2"/>
</dbReference>
<reference evidence="4" key="2">
    <citation type="submission" date="2022-07" db="EMBL/GenBank/DDBJ databases">
        <authorList>
            <person name="Goncalves M.F.M."/>
            <person name="Hilario S."/>
            <person name="Van De Peer Y."/>
            <person name="Esteves A.C."/>
            <person name="Alves A."/>
        </authorList>
    </citation>
    <scope>NUCLEOTIDE SEQUENCE</scope>
    <source>
        <strain evidence="4">MUM 19.33</strain>
    </source>
</reference>
<dbReference type="InterPro" id="IPR039874">
    <property type="entry name" value="WAPL"/>
</dbReference>
<protein>
    <recommendedName>
        <fullName evidence="3">Wings apart-like protein C-terminal domain-containing protein</fullName>
    </recommendedName>
</protein>
<dbReference type="InterPro" id="IPR011989">
    <property type="entry name" value="ARM-like"/>
</dbReference>
<proteinExistence type="inferred from homology"/>
<dbReference type="Proteomes" id="UP001055219">
    <property type="component" value="Unassembled WGS sequence"/>
</dbReference>
<comment type="caution">
    <text evidence="4">The sequence shown here is derived from an EMBL/GenBank/DDBJ whole genome shotgun (WGS) entry which is preliminary data.</text>
</comment>
<dbReference type="EMBL" id="JAGIXG020000023">
    <property type="protein sequence ID" value="KAI6781262.1"/>
    <property type="molecule type" value="Genomic_DNA"/>
</dbReference>
<sequence>MMASQAASRRPMSYSKRDRQNHTTESRIDVTPIDPYDIPDDDETTPRPKATYSRLNRNKPTKRTSSDSMADPYDVPSSEETVELPRAQPATKAGNRLKPVPRPKRTPSKAALVERASIVSKSPEAGAKRKMSHLEEKTVNISCKRYATELTGAVASKASAKAKAHDLASAKSDAPMPPSSPKERHANRMKTPKSADGPDEKPVRGAEPRKLQQSVSLPSRAAANTGARVPPHAQRKSRLIDTLAAQANEDSEPDSDLDEEPTPRNQRFATPVNTEAEDIGSVSQTPSSQRVNRAGPDTWARSAQPLISSKKVKRTYGHVRRIREDANHGGPFALGGDLLSDPLVPSPPGFSSPGPPLDDYDVDDDDGLAVNFKSVHELKREGANHRFTDVMDEMHLRIGIPTEKPSSLRRNALLELAQKLKEPSFAVQFRDSSIRDDLARSIGKENDIISGFAMVAALVVFLSSHSAPNLLQRLVEEGLGKLLARLLQEKEDITDVASRRSTNLSKSTKSTVSKLVTEIKRMKIWHGLAVSAITPRTLTLRLLQDLQHRVDVRLMAQIFEEIEDRLILAMEDEMTGGYGKRIDGILILHILQHSTSYDNSQLTSQQFDRRAACCLRFFEVALKKWPDTTAEADTAVLKWTINTTNSEAGAAVFGTSKLLDNLASSIHATLRQSYEASYEDIARDDRLLDVLPLAMCVMINIMEHHPLSRRSLQRGALKSLGGLYFELRPSIVDADTEAKSKVSVAVGYLAIILGYCALEEGGRNIITGQGTDDGVQDITEAIGHFVALQRTVDARVHELEHLVSELQQVTRRRKAM</sequence>
<feature type="domain" description="Wings apart-like protein C-terminal" evidence="3">
    <location>
        <begin position="372"/>
        <end position="704"/>
    </location>
</feature>
<dbReference type="AlphaFoldDB" id="A0A9Q0BCX2"/>
<evidence type="ECO:0000256" key="1">
    <source>
        <dbReference type="ARBA" id="ARBA00006854"/>
    </source>
</evidence>
<gene>
    <name evidence="4" type="ORF">J7T54_004035</name>
</gene>
<name>A0A9Q0BCX2_9HYPO</name>
<feature type="region of interest" description="Disordered" evidence="2">
    <location>
        <begin position="1"/>
        <end position="134"/>
    </location>
</feature>